<name>A0A7M7T7C9_NASVI</name>
<protein>
    <submittedName>
        <fullName evidence="2">Uncharacterized protein</fullName>
    </submittedName>
</protein>
<feature type="compositionally biased region" description="Low complexity" evidence="1">
    <location>
        <begin position="181"/>
        <end position="191"/>
    </location>
</feature>
<dbReference type="InParanoid" id="A0A7M7T7C9"/>
<accession>A0A7M7T7C9</accession>
<dbReference type="GeneID" id="107981528"/>
<sequence length="242" mass="27445">MNNNNLIVDKSDNDNTNDDQINSLKVELQKSIHQERENMSVAYDAKIEKMNQQIYEMRMMMESINNSHSVPSAIQSPLKSISSDKTTTIEATSIKETSCRRTLTYDDSSAQGGTKRKINSNLTEEVSTCLKKQKIREMKNIIDSKFQIEPLQLIGEATASTSKETPKNDVLAEIDVNKKNNNGGIEGSNSSFMNDDNVDDLRDQNSDGIGENDCTFINKNYDENTDYLKQTYMKDDKTEKKR</sequence>
<evidence type="ECO:0000313" key="2">
    <source>
        <dbReference type="EnsemblMetazoa" id="XP_031779761"/>
    </source>
</evidence>
<feature type="region of interest" description="Disordered" evidence="1">
    <location>
        <begin position="181"/>
        <end position="214"/>
    </location>
</feature>
<organism evidence="2 3">
    <name type="scientific">Nasonia vitripennis</name>
    <name type="common">Parasitic wasp</name>
    <dbReference type="NCBI Taxonomy" id="7425"/>
    <lineage>
        <taxon>Eukaryota</taxon>
        <taxon>Metazoa</taxon>
        <taxon>Ecdysozoa</taxon>
        <taxon>Arthropoda</taxon>
        <taxon>Hexapoda</taxon>
        <taxon>Insecta</taxon>
        <taxon>Pterygota</taxon>
        <taxon>Neoptera</taxon>
        <taxon>Endopterygota</taxon>
        <taxon>Hymenoptera</taxon>
        <taxon>Apocrita</taxon>
        <taxon>Proctotrupomorpha</taxon>
        <taxon>Chalcidoidea</taxon>
        <taxon>Pteromalidae</taxon>
        <taxon>Pteromalinae</taxon>
        <taxon>Nasonia</taxon>
    </lineage>
</organism>
<dbReference type="AlphaFoldDB" id="A0A7M7T7C9"/>
<proteinExistence type="predicted"/>
<evidence type="ECO:0000256" key="1">
    <source>
        <dbReference type="SAM" id="MobiDB-lite"/>
    </source>
</evidence>
<evidence type="ECO:0000313" key="3">
    <source>
        <dbReference type="Proteomes" id="UP000002358"/>
    </source>
</evidence>
<dbReference type="Proteomes" id="UP000002358">
    <property type="component" value="Unassembled WGS sequence"/>
</dbReference>
<dbReference type="RefSeq" id="XP_031779761.1">
    <property type="nucleotide sequence ID" value="XM_031923901.2"/>
</dbReference>
<dbReference type="EnsemblMetazoa" id="XM_031923901">
    <property type="protein sequence ID" value="XP_031779761"/>
    <property type="gene ID" value="LOC107981528"/>
</dbReference>
<dbReference type="SMR" id="A0A7M7T7C9"/>
<reference evidence="2" key="1">
    <citation type="submission" date="2021-01" db="UniProtKB">
        <authorList>
            <consortium name="EnsemblMetazoa"/>
        </authorList>
    </citation>
    <scope>IDENTIFICATION</scope>
</reference>
<keyword evidence="3" id="KW-1185">Reference proteome</keyword>
<dbReference type="KEGG" id="nvi:107981528"/>